<evidence type="ECO:0000313" key="7">
    <source>
        <dbReference type="EMBL" id="GEN54526.1"/>
    </source>
</evidence>
<dbReference type="Pfam" id="PF00389">
    <property type="entry name" value="2-Hacid_dh"/>
    <property type="match status" value="1"/>
</dbReference>
<evidence type="ECO:0000259" key="6">
    <source>
        <dbReference type="Pfam" id="PF02826"/>
    </source>
</evidence>
<dbReference type="GO" id="GO:0051287">
    <property type="term" value="F:NAD binding"/>
    <property type="evidence" value="ECO:0007669"/>
    <property type="project" value="InterPro"/>
</dbReference>
<evidence type="ECO:0000256" key="3">
    <source>
        <dbReference type="ARBA" id="ARBA00023027"/>
    </source>
</evidence>
<dbReference type="OrthoDB" id="9805416at2"/>
<evidence type="ECO:0000256" key="1">
    <source>
        <dbReference type="ARBA" id="ARBA00005854"/>
    </source>
</evidence>
<dbReference type="Pfam" id="PF02826">
    <property type="entry name" value="2-Hacid_dh_C"/>
    <property type="match status" value="1"/>
</dbReference>
<dbReference type="Proteomes" id="UP000321886">
    <property type="component" value="Unassembled WGS sequence"/>
</dbReference>
<dbReference type="RefSeq" id="WP_146817171.1">
    <property type="nucleotide sequence ID" value="NZ_BJYD01000024.1"/>
</dbReference>
<evidence type="ECO:0000313" key="8">
    <source>
        <dbReference type="Proteomes" id="UP000321886"/>
    </source>
</evidence>
<dbReference type="SUPFAM" id="SSF51735">
    <property type="entry name" value="NAD(P)-binding Rossmann-fold domains"/>
    <property type="match status" value="1"/>
</dbReference>
<keyword evidence="8" id="KW-1185">Reference proteome</keyword>
<dbReference type="SUPFAM" id="SSF52283">
    <property type="entry name" value="Formate/glycerate dehydrogenase catalytic domain-like"/>
    <property type="match status" value="1"/>
</dbReference>
<feature type="domain" description="D-isomer specific 2-hydroxyacid dehydrogenase NAD-binding" evidence="6">
    <location>
        <begin position="105"/>
        <end position="278"/>
    </location>
</feature>
<dbReference type="AlphaFoldDB" id="A0A511WTQ2"/>
<keyword evidence="3" id="KW-0520">NAD</keyword>
<comment type="caution">
    <text evidence="7">The sequence shown here is derived from an EMBL/GenBank/DDBJ whole genome shotgun (WGS) entry which is preliminary data.</text>
</comment>
<dbReference type="InterPro" id="IPR006140">
    <property type="entry name" value="D-isomer_DH_NAD-bd"/>
</dbReference>
<dbReference type="PANTHER" id="PTHR43333">
    <property type="entry name" value="2-HACID_DH_C DOMAIN-CONTAINING PROTEIN"/>
    <property type="match status" value="1"/>
</dbReference>
<name>A0A511WTQ2_9BACI</name>
<gene>
    <name evidence="7" type="ORF">HFA01_27880</name>
</gene>
<feature type="domain" description="D-isomer specific 2-hydroxyacid dehydrogenase catalytic" evidence="5">
    <location>
        <begin position="15"/>
        <end position="305"/>
    </location>
</feature>
<proteinExistence type="inferred from homology"/>
<protein>
    <submittedName>
        <fullName evidence="7">Dihydrofolate reductase</fullName>
    </submittedName>
</protein>
<dbReference type="GO" id="GO:0016616">
    <property type="term" value="F:oxidoreductase activity, acting on the CH-OH group of donors, NAD or NADP as acceptor"/>
    <property type="evidence" value="ECO:0007669"/>
    <property type="project" value="InterPro"/>
</dbReference>
<evidence type="ECO:0000256" key="4">
    <source>
        <dbReference type="RuleBase" id="RU003719"/>
    </source>
</evidence>
<dbReference type="InterPro" id="IPR006139">
    <property type="entry name" value="D-isomer_2_OHA_DH_cat_dom"/>
</dbReference>
<keyword evidence="2 4" id="KW-0560">Oxidoreductase</keyword>
<reference evidence="7 8" key="1">
    <citation type="submission" date="2019-07" db="EMBL/GenBank/DDBJ databases">
        <title>Whole genome shotgun sequence of Halobacillus faecis NBRC 103569.</title>
        <authorList>
            <person name="Hosoyama A."/>
            <person name="Uohara A."/>
            <person name="Ohji S."/>
            <person name="Ichikawa N."/>
        </authorList>
    </citation>
    <scope>NUCLEOTIDE SEQUENCE [LARGE SCALE GENOMIC DNA]</scope>
    <source>
        <strain evidence="7 8">NBRC 103569</strain>
    </source>
</reference>
<sequence length="317" mass="36955">MIVSTSDEWRQTHVESWQRENKEEVFIYSCIEEVPLEVRKETDVLITFGNDLTKENIHDFESLKWIQLLSAGLEDLPFHELRKKKLLITNARGVHCRSMKEYVIGAMLHFEKHFHRFLQLKENRVWERETLVGELVDRKVLVFGTGTIGCEIGEAAQFFGMRIDGVNTKGSVKEPFERVYTMAEGLERLEEYDYVLSVLPYTPSTKNIFSDEVLGRLHSEAVFMNLGRGGVVDEESLAVHLKEKKIKGAVLDVFVEEPLPRDHAFWGLPNLLLTPHMSAKSDHYMTRCMEILLENYRNFTRNESHRMRNLVDLAKYY</sequence>
<dbReference type="Gene3D" id="3.40.50.720">
    <property type="entry name" value="NAD(P)-binding Rossmann-like Domain"/>
    <property type="match status" value="2"/>
</dbReference>
<evidence type="ECO:0000256" key="2">
    <source>
        <dbReference type="ARBA" id="ARBA00023002"/>
    </source>
</evidence>
<dbReference type="PANTHER" id="PTHR43333:SF1">
    <property type="entry name" value="D-ISOMER SPECIFIC 2-HYDROXYACID DEHYDROGENASE NAD-BINDING DOMAIN-CONTAINING PROTEIN"/>
    <property type="match status" value="1"/>
</dbReference>
<evidence type="ECO:0000259" key="5">
    <source>
        <dbReference type="Pfam" id="PF00389"/>
    </source>
</evidence>
<comment type="similarity">
    <text evidence="1 4">Belongs to the D-isomer specific 2-hydroxyacid dehydrogenase family.</text>
</comment>
<dbReference type="InterPro" id="IPR036291">
    <property type="entry name" value="NAD(P)-bd_dom_sf"/>
</dbReference>
<organism evidence="7 8">
    <name type="scientific">Halobacillus faecis</name>
    <dbReference type="NCBI Taxonomy" id="360184"/>
    <lineage>
        <taxon>Bacteria</taxon>
        <taxon>Bacillati</taxon>
        <taxon>Bacillota</taxon>
        <taxon>Bacilli</taxon>
        <taxon>Bacillales</taxon>
        <taxon>Bacillaceae</taxon>
        <taxon>Halobacillus</taxon>
    </lineage>
</organism>
<dbReference type="EMBL" id="BJYD01000024">
    <property type="protein sequence ID" value="GEN54526.1"/>
    <property type="molecule type" value="Genomic_DNA"/>
</dbReference>
<dbReference type="CDD" id="cd05300">
    <property type="entry name" value="2-Hacid_dh_1"/>
    <property type="match status" value="1"/>
</dbReference>
<accession>A0A511WTQ2</accession>